<name>A0A4R5P4T1_9MYCO</name>
<accession>A0A4R5P4T1</accession>
<gene>
    <name evidence="1" type="ORF">EJ571_25105</name>
</gene>
<reference evidence="1 2" key="1">
    <citation type="journal article" date="2019" name="Sci. Rep.">
        <title>Extended insight into the Mycobacterium chelonae-abscessus complex through whole genome sequencing of Mycobacterium salmoniphilum outbreak and Mycobacterium salmoniphilum-like strains.</title>
        <authorList>
            <person name="Behra P.R.K."/>
            <person name="Das S."/>
            <person name="Pettersson B.M.F."/>
            <person name="Shirreff L."/>
            <person name="DuCote T."/>
            <person name="Jacobsson K.G."/>
            <person name="Ennis D.G."/>
            <person name="Kirsebom L.A."/>
        </authorList>
    </citation>
    <scope>NUCLEOTIDE SEQUENCE [LARGE SCALE GENOMIC DNA]</scope>
    <source>
        <strain evidence="1 2">DSM 45524</strain>
    </source>
</reference>
<proteinExistence type="predicted"/>
<dbReference type="EMBL" id="RXLR01000024">
    <property type="protein sequence ID" value="TDH18008.1"/>
    <property type="molecule type" value="Genomic_DNA"/>
</dbReference>
<sequence length="153" mass="16793">MTSHTFEALQSPEHTCDHKAVTDQGLTAAGVPAQVRARFASATDAIVHSESAWNRNALTAWGQHPGPLLADDAPESAQRGLSQLSMRLFMQHHVTGTSTNIYDPVASIAALWRFIAAEHAVDLSTGAGLDAFCEFWRTHRTTWWDNPRPHAHT</sequence>
<protein>
    <submittedName>
        <fullName evidence="1">Uncharacterized protein</fullName>
    </submittedName>
</protein>
<dbReference type="Proteomes" id="UP000295627">
    <property type="component" value="Unassembled WGS sequence"/>
</dbReference>
<comment type="caution">
    <text evidence="1">The sequence shown here is derived from an EMBL/GenBank/DDBJ whole genome shotgun (WGS) entry which is preliminary data.</text>
</comment>
<evidence type="ECO:0000313" key="1">
    <source>
        <dbReference type="EMBL" id="TDH18008.1"/>
    </source>
</evidence>
<dbReference type="RefSeq" id="WP_078335838.1">
    <property type="nucleotide sequence ID" value="NZ_MAFQ01000014.1"/>
</dbReference>
<evidence type="ECO:0000313" key="2">
    <source>
        <dbReference type="Proteomes" id="UP000295627"/>
    </source>
</evidence>
<dbReference type="AlphaFoldDB" id="A0A4R5P4T1"/>
<organism evidence="1 2">
    <name type="scientific">Mycobacteroides franklinii</name>
    <dbReference type="NCBI Taxonomy" id="948102"/>
    <lineage>
        <taxon>Bacteria</taxon>
        <taxon>Bacillati</taxon>
        <taxon>Actinomycetota</taxon>
        <taxon>Actinomycetes</taxon>
        <taxon>Mycobacteriales</taxon>
        <taxon>Mycobacteriaceae</taxon>
        <taxon>Mycobacteroides</taxon>
    </lineage>
</organism>